<organism evidence="2 3">
    <name type="scientific">Spongisporangium articulatum</name>
    <dbReference type="NCBI Taxonomy" id="3362603"/>
    <lineage>
        <taxon>Bacteria</taxon>
        <taxon>Bacillati</taxon>
        <taxon>Actinomycetota</taxon>
        <taxon>Actinomycetes</taxon>
        <taxon>Kineosporiales</taxon>
        <taxon>Kineosporiaceae</taxon>
        <taxon>Spongisporangium</taxon>
    </lineage>
</organism>
<gene>
    <name evidence="2" type="ORF">ACIB24_09395</name>
</gene>
<proteinExistence type="predicted"/>
<sequence length="123" mass="13324">MAQVTPLPSIGEVFAGRDAAGRTLRVSAHPDSDRTVLSIWQDGRCLATLRLASSDIPEVVHALVSGIVPVDSEDRPLSPVRPLRPGEAPVTSQLAAQVQRSATELSDRTRRLGRRITSAFRDF</sequence>
<dbReference type="RefSeq" id="WP_398278571.1">
    <property type="nucleotide sequence ID" value="NZ_JBITLV010000002.1"/>
</dbReference>
<keyword evidence="3" id="KW-1185">Reference proteome</keyword>
<reference evidence="2 3" key="1">
    <citation type="submission" date="2024-10" db="EMBL/GenBank/DDBJ databases">
        <title>The Natural Products Discovery Center: Release of the First 8490 Sequenced Strains for Exploring Actinobacteria Biosynthetic Diversity.</title>
        <authorList>
            <person name="Kalkreuter E."/>
            <person name="Kautsar S.A."/>
            <person name="Yang D."/>
            <person name="Bader C.D."/>
            <person name="Teijaro C.N."/>
            <person name="Fluegel L."/>
            <person name="Davis C.M."/>
            <person name="Simpson J.R."/>
            <person name="Lauterbach L."/>
            <person name="Steele A.D."/>
            <person name="Gui C."/>
            <person name="Meng S."/>
            <person name="Li G."/>
            <person name="Viehrig K."/>
            <person name="Ye F."/>
            <person name="Su P."/>
            <person name="Kiefer A.F."/>
            <person name="Nichols A."/>
            <person name="Cepeda A.J."/>
            <person name="Yan W."/>
            <person name="Fan B."/>
            <person name="Jiang Y."/>
            <person name="Adhikari A."/>
            <person name="Zheng C.-J."/>
            <person name="Schuster L."/>
            <person name="Cowan T.M."/>
            <person name="Smanski M.J."/>
            <person name="Chevrette M.G."/>
            <person name="De Carvalho L.P.S."/>
            <person name="Shen B."/>
        </authorList>
    </citation>
    <scope>NUCLEOTIDE SEQUENCE [LARGE SCALE GENOMIC DNA]</scope>
    <source>
        <strain evidence="2 3">NPDC049639</strain>
    </source>
</reference>
<protein>
    <submittedName>
        <fullName evidence="2">Uncharacterized protein</fullName>
    </submittedName>
</protein>
<dbReference type="Proteomes" id="UP001612915">
    <property type="component" value="Unassembled WGS sequence"/>
</dbReference>
<evidence type="ECO:0000256" key="1">
    <source>
        <dbReference type="SAM" id="MobiDB-lite"/>
    </source>
</evidence>
<comment type="caution">
    <text evidence="2">The sequence shown here is derived from an EMBL/GenBank/DDBJ whole genome shotgun (WGS) entry which is preliminary data.</text>
</comment>
<dbReference type="EMBL" id="JBITLV010000002">
    <property type="protein sequence ID" value="MFI7587275.1"/>
    <property type="molecule type" value="Genomic_DNA"/>
</dbReference>
<evidence type="ECO:0000313" key="3">
    <source>
        <dbReference type="Proteomes" id="UP001612915"/>
    </source>
</evidence>
<accession>A0ABW8ALM3</accession>
<evidence type="ECO:0000313" key="2">
    <source>
        <dbReference type="EMBL" id="MFI7587275.1"/>
    </source>
</evidence>
<name>A0ABW8ALM3_9ACTN</name>
<feature type="region of interest" description="Disordered" evidence="1">
    <location>
        <begin position="74"/>
        <end position="103"/>
    </location>
</feature>
<feature type="compositionally biased region" description="Polar residues" evidence="1">
    <location>
        <begin position="90"/>
        <end position="103"/>
    </location>
</feature>